<dbReference type="SUPFAM" id="SSF46785">
    <property type="entry name" value="Winged helix' DNA-binding domain"/>
    <property type="match status" value="1"/>
</dbReference>
<feature type="domain" description="Transcription regulator PadR C-terminal" evidence="2">
    <location>
        <begin position="93"/>
        <end position="179"/>
    </location>
</feature>
<accession>A0ABY2BUN2</accession>
<evidence type="ECO:0000313" key="4">
    <source>
        <dbReference type="Proteomes" id="UP000295818"/>
    </source>
</evidence>
<gene>
    <name evidence="3" type="ORF">EV644_101650</name>
</gene>
<sequence>MGLRHAVLAALCDDEYSGYQLAKAFDVGVANFWSASSQQLYSELTRLEQAGLISGREVVQLDRPNKRVFTVTPAGLEELAKFAAADSKPLSFRDDLLVKIQVIDQLDPEPVIAQLEERAAEASAKLELFGQILLRLRGDLDEQTYLRRGEQIGPYLTCLGGIRFQQVVRDWSTTTAEVLRQRRGTS</sequence>
<dbReference type="InterPro" id="IPR018309">
    <property type="entry name" value="Tscrpt_reg_PadR_C"/>
</dbReference>
<keyword evidence="3" id="KW-0238">DNA-binding</keyword>
<organism evidence="3 4">
    <name type="scientific">Kribbella orskensis</name>
    <dbReference type="NCBI Taxonomy" id="2512216"/>
    <lineage>
        <taxon>Bacteria</taxon>
        <taxon>Bacillati</taxon>
        <taxon>Actinomycetota</taxon>
        <taxon>Actinomycetes</taxon>
        <taxon>Propionibacteriales</taxon>
        <taxon>Kribbellaceae</taxon>
        <taxon>Kribbella</taxon>
    </lineage>
</organism>
<keyword evidence="4" id="KW-1185">Reference proteome</keyword>
<evidence type="ECO:0000259" key="1">
    <source>
        <dbReference type="Pfam" id="PF03551"/>
    </source>
</evidence>
<dbReference type="RefSeq" id="WP_132187038.1">
    <property type="nucleotide sequence ID" value="NZ_SLWM01000001.1"/>
</dbReference>
<protein>
    <submittedName>
        <fullName evidence="3">DNA-binding PadR family transcriptional regulator</fullName>
    </submittedName>
</protein>
<dbReference type="Pfam" id="PF10400">
    <property type="entry name" value="Vir_act_alpha_C"/>
    <property type="match status" value="1"/>
</dbReference>
<proteinExistence type="predicted"/>
<dbReference type="PANTHER" id="PTHR43252:SF4">
    <property type="entry name" value="TRANSCRIPTIONAL REGULATORY PROTEIN"/>
    <property type="match status" value="1"/>
</dbReference>
<name>A0ABY2BUN2_9ACTN</name>
<dbReference type="InterPro" id="IPR005149">
    <property type="entry name" value="Tscrpt_reg_PadR_N"/>
</dbReference>
<comment type="caution">
    <text evidence="3">The sequence shown here is derived from an EMBL/GenBank/DDBJ whole genome shotgun (WGS) entry which is preliminary data.</text>
</comment>
<dbReference type="InterPro" id="IPR036390">
    <property type="entry name" value="WH_DNA-bd_sf"/>
</dbReference>
<dbReference type="InterPro" id="IPR036388">
    <property type="entry name" value="WH-like_DNA-bd_sf"/>
</dbReference>
<dbReference type="GO" id="GO:0003677">
    <property type="term" value="F:DNA binding"/>
    <property type="evidence" value="ECO:0007669"/>
    <property type="project" value="UniProtKB-KW"/>
</dbReference>
<evidence type="ECO:0000259" key="2">
    <source>
        <dbReference type="Pfam" id="PF10400"/>
    </source>
</evidence>
<dbReference type="PANTHER" id="PTHR43252">
    <property type="entry name" value="TRANSCRIPTIONAL REGULATOR YQJI"/>
    <property type="match status" value="1"/>
</dbReference>
<dbReference type="Proteomes" id="UP000295818">
    <property type="component" value="Unassembled WGS sequence"/>
</dbReference>
<reference evidence="3 4" key="1">
    <citation type="journal article" date="2015" name="Stand. Genomic Sci.">
        <title>Genomic Encyclopedia of Bacterial and Archaeal Type Strains, Phase III: the genomes of soil and plant-associated and newly described type strains.</title>
        <authorList>
            <person name="Whitman W.B."/>
            <person name="Woyke T."/>
            <person name="Klenk H.P."/>
            <person name="Zhou Y."/>
            <person name="Lilburn T.G."/>
            <person name="Beck B.J."/>
            <person name="De Vos P."/>
            <person name="Vandamme P."/>
            <person name="Eisen J.A."/>
            <person name="Garrity G."/>
            <person name="Hugenholtz P."/>
            <person name="Kyrpides N.C."/>
        </authorList>
    </citation>
    <scope>NUCLEOTIDE SEQUENCE [LARGE SCALE GENOMIC DNA]</scope>
    <source>
        <strain evidence="3 4">VKM Ac-2538</strain>
    </source>
</reference>
<dbReference type="Gene3D" id="6.10.140.190">
    <property type="match status" value="1"/>
</dbReference>
<dbReference type="EMBL" id="SLWM01000001">
    <property type="protein sequence ID" value="TCO32007.1"/>
    <property type="molecule type" value="Genomic_DNA"/>
</dbReference>
<dbReference type="Gene3D" id="1.10.10.10">
    <property type="entry name" value="Winged helix-like DNA-binding domain superfamily/Winged helix DNA-binding domain"/>
    <property type="match status" value="1"/>
</dbReference>
<feature type="domain" description="Transcription regulator PadR N-terminal" evidence="1">
    <location>
        <begin position="7"/>
        <end position="81"/>
    </location>
</feature>
<evidence type="ECO:0000313" key="3">
    <source>
        <dbReference type="EMBL" id="TCO32007.1"/>
    </source>
</evidence>
<dbReference type="Pfam" id="PF03551">
    <property type="entry name" value="PadR"/>
    <property type="match status" value="1"/>
</dbReference>